<dbReference type="STRING" id="5786.F1A174"/>
<evidence type="ECO:0000256" key="3">
    <source>
        <dbReference type="ARBA" id="ARBA00022679"/>
    </source>
</evidence>
<keyword evidence="6" id="KW-0732">Signal</keyword>
<evidence type="ECO:0000256" key="1">
    <source>
        <dbReference type="ARBA" id="ARBA00000900"/>
    </source>
</evidence>
<dbReference type="InParanoid" id="F1A174"/>
<evidence type="ECO:0000256" key="2">
    <source>
        <dbReference type="ARBA" id="ARBA00012483"/>
    </source>
</evidence>
<evidence type="ECO:0000313" key="8">
    <source>
        <dbReference type="EMBL" id="EGC30054.1"/>
    </source>
</evidence>
<dbReference type="OMA" id="NIGCDGI"/>
<dbReference type="EC" id="2.3.2.27" evidence="2"/>
<dbReference type="EMBL" id="GL871363">
    <property type="protein sequence ID" value="EGC30054.1"/>
    <property type="molecule type" value="Genomic_DNA"/>
</dbReference>
<evidence type="ECO:0000256" key="4">
    <source>
        <dbReference type="SAM" id="MobiDB-lite"/>
    </source>
</evidence>
<dbReference type="PANTHER" id="PTHR46077:SF4">
    <property type="entry name" value="EGF-LIKE DOMAIN-CONTAINING PROTEIN"/>
    <property type="match status" value="1"/>
</dbReference>
<comment type="catalytic activity">
    <reaction evidence="1">
        <text>S-ubiquitinyl-[E2 ubiquitin-conjugating enzyme]-L-cysteine + [acceptor protein]-L-lysine = [E2 ubiquitin-conjugating enzyme]-L-cysteine + N(6)-ubiquitinyl-[acceptor protein]-L-lysine.</text>
        <dbReference type="EC" id="2.3.2.27"/>
    </reaction>
</comment>
<dbReference type="VEuPathDB" id="AmoebaDB:DICPUDRAFT_99647"/>
<dbReference type="AlphaFoldDB" id="F1A174"/>
<dbReference type="eggNOG" id="ENOG502SGKT">
    <property type="taxonomic scope" value="Eukaryota"/>
</dbReference>
<sequence>MDCFLKILFIFVLFNGLLCESRKNSKLINLDEGNNSSDENNQIFYFVDIKNGHDSNQGLREKPFKNLDFCINYINNKNDKEVTYSIIVSKGVYNIKSSITLDNKQSISIYGDYSGYPEWKRDTLSSLPYKSDTIIKSKEPTAFQIIDSFSNITLSHLSIESGNPKPITRVPTSIFKEPYEITPSSYGIKISNSENVYLKFLNIESSDAANGYSPYDYIYEPNYEGNDGKQGVSGCEDGSFSECYSCKAPKHGSGALAPKCVNDFKNDLSAGGNGGKPGKGIHMGEYGQNGTNHGAQGGRGSNPSLLNLDPYSIGKNGTDGINGQNGGVTRLEFRSNGIFSFKQIPQDGTNGRGGGGGGGAGGSLNGRCTAYGGSGAGGGSGGCGGRSSKSGGSGGSSIGIYIYNSKSITIEFCIIKSGKGGDGGKSSKPELGYRGGSGGKTTTEDYPQGGYGGDGGKGGDGGYGSGGSGGLSIPILINGDSLPLQKCNNYYYGSKGIGGLSELKQLNGNDGLEKRCLSISQTISNQNNQIQCPDYTLKECLESLISPNNIMCEYGEIKDKFEICGGNGSLSSNNIGCDGKLNSGIILDLCGVCGGNNSTCSIGCDGIVNSTKSKDLCGVCGGNNSTCNIGCDGIVNSDLEYDLCGVCGGSNSTCLIGCDGIVNSTKVFDVCGVCGGLNSTCLIGCDGNSHSYKVLDKCGICGGDNTSCISRKDIKRMKTSTKIVISGTIICVSVYGGLTALYFFKKRMGTKGSQYYRTKLILEYQDSPIIQAELIKPNYDQVNNQHQHQHPQQPPTTPNYNAWPSSPYPSNNSNSGSIFNVFSPNLRNTNNYMVFNNNEYDSDNDDIGDNQIQLDQLNSSTSNLAYPIINNNTHLNQENNNNFNNYDDNFNNSNLSFINYNNDDTSSSSSSTNESLSYISHTNR</sequence>
<dbReference type="Proteomes" id="UP000001064">
    <property type="component" value="Unassembled WGS sequence"/>
</dbReference>
<feature type="region of interest" description="Disordered" evidence="4">
    <location>
        <begin position="903"/>
        <end position="924"/>
    </location>
</feature>
<name>F1A174_DICPU</name>
<feature type="region of interest" description="Disordered" evidence="4">
    <location>
        <begin position="782"/>
        <end position="808"/>
    </location>
</feature>
<keyword evidence="3" id="KW-0808">Transferase</keyword>
<evidence type="ECO:0000256" key="5">
    <source>
        <dbReference type="SAM" id="Phobius"/>
    </source>
</evidence>
<feature type="transmembrane region" description="Helical" evidence="5">
    <location>
        <begin position="723"/>
        <end position="744"/>
    </location>
</feature>
<proteinExistence type="predicted"/>
<evidence type="ECO:0000259" key="7">
    <source>
        <dbReference type="Pfam" id="PF19236"/>
    </source>
</evidence>
<keyword evidence="9" id="KW-1185">Reference proteome</keyword>
<evidence type="ECO:0000256" key="6">
    <source>
        <dbReference type="SAM" id="SignalP"/>
    </source>
</evidence>
<keyword evidence="5" id="KW-1133">Transmembrane helix</keyword>
<dbReference type="GO" id="GO:0006513">
    <property type="term" value="P:protein monoubiquitination"/>
    <property type="evidence" value="ECO:0000318"/>
    <property type="project" value="GO_Central"/>
</dbReference>
<gene>
    <name evidence="8" type="ORF">DICPUDRAFT_99647</name>
</gene>
<dbReference type="KEGG" id="dpp:DICPUDRAFT_99647"/>
<evidence type="ECO:0000313" key="9">
    <source>
        <dbReference type="Proteomes" id="UP000001064"/>
    </source>
</evidence>
<dbReference type="Pfam" id="PF19236">
    <property type="entry name" value="ADAMTS_CR_3"/>
    <property type="match status" value="1"/>
</dbReference>
<dbReference type="PANTHER" id="PTHR46077">
    <property type="entry name" value="E3 UBIQUITIN-PROTEIN LIGASE TOPORS"/>
    <property type="match status" value="1"/>
</dbReference>
<dbReference type="GO" id="GO:0061630">
    <property type="term" value="F:ubiquitin protein ligase activity"/>
    <property type="evidence" value="ECO:0000318"/>
    <property type="project" value="GO_Central"/>
</dbReference>
<dbReference type="InterPro" id="IPR045371">
    <property type="entry name" value="ADAMTS_CR_3"/>
</dbReference>
<dbReference type="GeneID" id="10511267"/>
<accession>F1A174</accession>
<dbReference type="OrthoDB" id="20724at2759"/>
<feature type="compositionally biased region" description="Low complexity" evidence="4">
    <location>
        <begin position="798"/>
        <end position="808"/>
    </location>
</feature>
<feature type="compositionally biased region" description="Gly residues" evidence="4">
    <location>
        <begin position="449"/>
        <end position="459"/>
    </location>
</feature>
<feature type="signal peptide" evidence="6">
    <location>
        <begin position="1"/>
        <end position="19"/>
    </location>
</feature>
<protein>
    <recommendedName>
        <fullName evidence="2">RING-type E3 ubiquitin transferase</fullName>
        <ecNumber evidence="2">2.3.2.27</ecNumber>
    </recommendedName>
</protein>
<feature type="chain" id="PRO_5003265553" description="RING-type E3 ubiquitin transferase" evidence="6">
    <location>
        <begin position="20"/>
        <end position="924"/>
    </location>
</feature>
<organism evidence="8 9">
    <name type="scientific">Dictyostelium purpureum</name>
    <name type="common">Slime mold</name>
    <dbReference type="NCBI Taxonomy" id="5786"/>
    <lineage>
        <taxon>Eukaryota</taxon>
        <taxon>Amoebozoa</taxon>
        <taxon>Evosea</taxon>
        <taxon>Eumycetozoa</taxon>
        <taxon>Dictyostelia</taxon>
        <taxon>Dictyosteliales</taxon>
        <taxon>Dictyosteliaceae</taxon>
        <taxon>Dictyostelium</taxon>
    </lineage>
</organism>
<keyword evidence="5" id="KW-0472">Membrane</keyword>
<keyword evidence="5" id="KW-0812">Transmembrane</keyword>
<feature type="region of interest" description="Disordered" evidence="4">
    <location>
        <begin position="419"/>
        <end position="459"/>
    </location>
</feature>
<dbReference type="RefSeq" id="XP_003293417.1">
    <property type="nucleotide sequence ID" value="XM_003293369.1"/>
</dbReference>
<dbReference type="FunCoup" id="F1A174">
    <property type="interactions" value="398"/>
</dbReference>
<feature type="region of interest" description="Disordered" evidence="4">
    <location>
        <begin position="272"/>
        <end position="303"/>
    </location>
</feature>
<feature type="domain" description="ADAMTS/ADAMTS-like cysteine-rich" evidence="7">
    <location>
        <begin position="569"/>
        <end position="600"/>
    </location>
</feature>
<dbReference type="GO" id="GO:0000209">
    <property type="term" value="P:protein polyubiquitination"/>
    <property type="evidence" value="ECO:0000318"/>
    <property type="project" value="GO_Central"/>
</dbReference>
<reference evidence="9" key="1">
    <citation type="journal article" date="2011" name="Genome Biol.">
        <title>Comparative genomics of the social amoebae Dictyostelium discoideum and Dictyostelium purpureum.</title>
        <authorList>
            <consortium name="US DOE Joint Genome Institute (JGI-PGF)"/>
            <person name="Sucgang R."/>
            <person name="Kuo A."/>
            <person name="Tian X."/>
            <person name="Salerno W."/>
            <person name="Parikh A."/>
            <person name="Feasley C.L."/>
            <person name="Dalin E."/>
            <person name="Tu H."/>
            <person name="Huang E."/>
            <person name="Barry K."/>
            <person name="Lindquist E."/>
            <person name="Shapiro H."/>
            <person name="Bruce D."/>
            <person name="Schmutz J."/>
            <person name="Salamov A."/>
            <person name="Fey P."/>
            <person name="Gaudet P."/>
            <person name="Anjard C."/>
            <person name="Babu M.M."/>
            <person name="Basu S."/>
            <person name="Bushmanova Y."/>
            <person name="van der Wel H."/>
            <person name="Katoh-Kurasawa M."/>
            <person name="Dinh C."/>
            <person name="Coutinho P.M."/>
            <person name="Saito T."/>
            <person name="Elias M."/>
            <person name="Schaap P."/>
            <person name="Kay R.R."/>
            <person name="Henrissat B."/>
            <person name="Eichinger L."/>
            <person name="Rivero F."/>
            <person name="Putnam N.H."/>
            <person name="West C.M."/>
            <person name="Loomis W.F."/>
            <person name="Chisholm R.L."/>
            <person name="Shaulsky G."/>
            <person name="Strassmann J.E."/>
            <person name="Queller D.C."/>
            <person name="Kuspa A."/>
            <person name="Grigoriev I.V."/>
        </authorList>
    </citation>
    <scope>NUCLEOTIDE SEQUENCE [LARGE SCALE GENOMIC DNA]</scope>
    <source>
        <strain evidence="9">QSDP1</strain>
    </source>
</reference>